<dbReference type="GO" id="GO:0005856">
    <property type="term" value="C:cytoskeleton"/>
    <property type="evidence" value="ECO:0007669"/>
    <property type="project" value="UniProtKB-SubCell"/>
</dbReference>
<comment type="similarity">
    <text evidence="2">Belongs to the KIF-binding protein family.</text>
</comment>
<name>E2AIK3_CAMFO</name>
<dbReference type="Proteomes" id="UP000000311">
    <property type="component" value="Unassembled WGS sequence"/>
</dbReference>
<evidence type="ECO:0000256" key="1">
    <source>
        <dbReference type="ARBA" id="ARBA00004245"/>
    </source>
</evidence>
<keyword evidence="5" id="KW-0206">Cytoskeleton</keyword>
<dbReference type="PANTHER" id="PTHR46321">
    <property type="entry name" value="KIF1-BINDING PROTEIN"/>
    <property type="match status" value="1"/>
</dbReference>
<evidence type="ECO:0000256" key="4">
    <source>
        <dbReference type="ARBA" id="ARBA00022490"/>
    </source>
</evidence>
<sequence>DTFLIVSERYEEVLNLSREVILLYEESKIPKTVKKMNNQLDVKMNNLFENFVIASTEIKCDDILVLAMAHINLGYIYLYKEDNLNVAKDYLIKCTELLKGKELHYKFILIAIYAHIYLHEIWKKLQQLENCYTLLDKALELYLSYTKEDDYPDPLNVDIFLFNKKNSKINLINSHILTLEYMEELYCLQPTNMHKFVIYIHNLLNEQLKTIKDSTENHMFLYWAETSADLSIYFLYSNRLMEAKIHIAAAEYVTVMYYISLITDPDDAKSQEKMYNYHLVYMSINQLWAIYGIMLLRLSKEKLLQHKSNKSCEANNIESECHLKLEEEMKPLTFVDLEKDLKTIIKYHITDTYVSDLDDIKIIFANVIKLLNVVYMHFKEINKFIPQMQIILCMSKAYKYYVYFEGSKSKQIKVIEQQIKMLDSFTNTLSSEYNALEYHYLKKLNFELAIAYSTLLSLMSEELDEIEE</sequence>
<protein>
    <recommendedName>
        <fullName evidence="3">KIF-binding protein</fullName>
    </recommendedName>
</protein>
<keyword evidence="7" id="KW-1185">Reference proteome</keyword>
<dbReference type="OMA" id="RINIYMA"/>
<evidence type="ECO:0000256" key="3">
    <source>
        <dbReference type="ARBA" id="ARBA00016840"/>
    </source>
</evidence>
<accession>E2AIK3</accession>
<dbReference type="Pfam" id="PF12309">
    <property type="entry name" value="KBP_C"/>
    <property type="match status" value="1"/>
</dbReference>
<dbReference type="EMBL" id="GL439817">
    <property type="protein sequence ID" value="EFN66745.1"/>
    <property type="molecule type" value="Genomic_DNA"/>
</dbReference>
<organism evidence="7">
    <name type="scientific">Camponotus floridanus</name>
    <name type="common">Florida carpenter ant</name>
    <dbReference type="NCBI Taxonomy" id="104421"/>
    <lineage>
        <taxon>Eukaryota</taxon>
        <taxon>Metazoa</taxon>
        <taxon>Ecdysozoa</taxon>
        <taxon>Arthropoda</taxon>
        <taxon>Hexapoda</taxon>
        <taxon>Insecta</taxon>
        <taxon>Pterygota</taxon>
        <taxon>Neoptera</taxon>
        <taxon>Endopterygota</taxon>
        <taxon>Hymenoptera</taxon>
        <taxon>Apocrita</taxon>
        <taxon>Aculeata</taxon>
        <taxon>Formicoidea</taxon>
        <taxon>Formicidae</taxon>
        <taxon>Formicinae</taxon>
        <taxon>Camponotus</taxon>
    </lineage>
</organism>
<dbReference type="InterPro" id="IPR022083">
    <property type="entry name" value="KBP"/>
</dbReference>
<feature type="non-terminal residue" evidence="6">
    <location>
        <position position="1"/>
    </location>
</feature>
<evidence type="ECO:0000256" key="5">
    <source>
        <dbReference type="ARBA" id="ARBA00023212"/>
    </source>
</evidence>
<keyword evidence="4" id="KW-0963">Cytoplasm</keyword>
<dbReference type="AlphaFoldDB" id="E2AIK3"/>
<proteinExistence type="inferred from homology"/>
<dbReference type="PANTHER" id="PTHR46321:SF1">
    <property type="entry name" value="KIF-BINDING PROTEIN"/>
    <property type="match status" value="1"/>
</dbReference>
<feature type="non-terminal residue" evidence="6">
    <location>
        <position position="468"/>
    </location>
</feature>
<comment type="subcellular location">
    <subcellularLocation>
        <location evidence="1">Cytoplasm</location>
        <location evidence="1">Cytoskeleton</location>
    </subcellularLocation>
</comment>
<evidence type="ECO:0000313" key="6">
    <source>
        <dbReference type="EMBL" id="EFN66745.1"/>
    </source>
</evidence>
<reference evidence="6 7" key="1">
    <citation type="journal article" date="2010" name="Science">
        <title>Genomic comparison of the ants Camponotus floridanus and Harpegnathos saltator.</title>
        <authorList>
            <person name="Bonasio R."/>
            <person name="Zhang G."/>
            <person name="Ye C."/>
            <person name="Mutti N.S."/>
            <person name="Fang X."/>
            <person name="Qin N."/>
            <person name="Donahue G."/>
            <person name="Yang P."/>
            <person name="Li Q."/>
            <person name="Li C."/>
            <person name="Zhang P."/>
            <person name="Huang Z."/>
            <person name="Berger S.L."/>
            <person name="Reinberg D."/>
            <person name="Wang J."/>
            <person name="Liebig J."/>
        </authorList>
    </citation>
    <scope>NUCLEOTIDE SEQUENCE [LARGE SCALE GENOMIC DNA]</scope>
    <source>
        <strain evidence="7">C129</strain>
    </source>
</reference>
<gene>
    <name evidence="6" type="ORF">EAG_02472</name>
</gene>
<evidence type="ECO:0000256" key="2">
    <source>
        <dbReference type="ARBA" id="ARBA00010305"/>
    </source>
</evidence>
<dbReference type="OrthoDB" id="7554052at2759"/>
<evidence type="ECO:0000313" key="7">
    <source>
        <dbReference type="Proteomes" id="UP000000311"/>
    </source>
</evidence>
<dbReference type="STRING" id="104421.E2AIK3"/>
<dbReference type="InParanoid" id="E2AIK3"/>